<evidence type="ECO:0000256" key="1">
    <source>
        <dbReference type="SAM" id="MobiDB-lite"/>
    </source>
</evidence>
<keyword evidence="3" id="KW-1185">Reference proteome</keyword>
<dbReference type="Proteomes" id="UP000176101">
    <property type="component" value="Unassembled WGS sequence"/>
</dbReference>
<feature type="region of interest" description="Disordered" evidence="1">
    <location>
        <begin position="47"/>
        <end position="79"/>
    </location>
</feature>
<reference evidence="2 3" key="1">
    <citation type="journal article" date="2016" name="Front. Microbiol.">
        <title>Comparative Genomics Analysis of Streptomyces Species Reveals Their Adaptation to the Marine Environment and Their Diversity at the Genomic Level.</title>
        <authorList>
            <person name="Tian X."/>
            <person name="Zhang Z."/>
            <person name="Yang T."/>
            <person name="Chen M."/>
            <person name="Li J."/>
            <person name="Chen F."/>
            <person name="Yang J."/>
            <person name="Li W."/>
            <person name="Zhang B."/>
            <person name="Zhang Z."/>
            <person name="Wu J."/>
            <person name="Zhang C."/>
            <person name="Long L."/>
            <person name="Xiao J."/>
        </authorList>
    </citation>
    <scope>NUCLEOTIDE SEQUENCE [LARGE SCALE GENOMIC DNA]</scope>
    <source>
        <strain evidence="2 3">SCSIO 02100</strain>
    </source>
</reference>
<protein>
    <recommendedName>
        <fullName evidence="4">Serine/threonine protein kinase</fullName>
    </recommendedName>
</protein>
<feature type="compositionally biased region" description="Basic and acidic residues" evidence="1">
    <location>
        <begin position="48"/>
        <end position="58"/>
    </location>
</feature>
<comment type="caution">
    <text evidence="2">The sequence shown here is derived from an EMBL/GenBank/DDBJ whole genome shotgun (WGS) entry which is preliminary data.</text>
</comment>
<sequence length="79" mass="8251">GSRPAGAARPNGRRPGPNRRLLRQRVVVFVVVTLLVALGIAAAQGCESKVRGADRPDRQSVSQQADVPVRDGTAAAPGR</sequence>
<dbReference type="PATRIC" id="fig|1075402.3.peg.1246"/>
<proteinExistence type="predicted"/>
<name>A0A1E7JYK1_9ACTN</name>
<dbReference type="EMBL" id="LJGU01000135">
    <property type="protein sequence ID" value="OEU96722.1"/>
    <property type="molecule type" value="Genomic_DNA"/>
</dbReference>
<evidence type="ECO:0008006" key="4">
    <source>
        <dbReference type="Google" id="ProtNLM"/>
    </source>
</evidence>
<evidence type="ECO:0000313" key="2">
    <source>
        <dbReference type="EMBL" id="OEU96722.1"/>
    </source>
</evidence>
<evidence type="ECO:0000313" key="3">
    <source>
        <dbReference type="Proteomes" id="UP000176101"/>
    </source>
</evidence>
<gene>
    <name evidence="2" type="ORF">AN216_19035</name>
</gene>
<organism evidence="2 3">
    <name type="scientific">Streptomyces oceani</name>
    <dbReference type="NCBI Taxonomy" id="1075402"/>
    <lineage>
        <taxon>Bacteria</taxon>
        <taxon>Bacillati</taxon>
        <taxon>Actinomycetota</taxon>
        <taxon>Actinomycetes</taxon>
        <taxon>Kitasatosporales</taxon>
        <taxon>Streptomycetaceae</taxon>
        <taxon>Streptomyces</taxon>
    </lineage>
</organism>
<dbReference type="AlphaFoldDB" id="A0A1E7JYK1"/>
<feature type="non-terminal residue" evidence="2">
    <location>
        <position position="1"/>
    </location>
</feature>
<accession>A0A1E7JYK1</accession>